<keyword evidence="3" id="KW-0812">Transmembrane</keyword>
<dbReference type="CDD" id="cd02662">
    <property type="entry name" value="Peptidase_C19F"/>
    <property type="match status" value="1"/>
</dbReference>
<evidence type="ECO:0000256" key="2">
    <source>
        <dbReference type="SAM" id="MobiDB-lite"/>
    </source>
</evidence>
<dbReference type="GO" id="GO:0006508">
    <property type="term" value="P:proteolysis"/>
    <property type="evidence" value="ECO:0007669"/>
    <property type="project" value="UniProtKB-KW"/>
</dbReference>
<comment type="similarity">
    <text evidence="1">Belongs to the peptidase C19 family.</text>
</comment>
<dbReference type="InterPro" id="IPR028889">
    <property type="entry name" value="USP"/>
</dbReference>
<keyword evidence="3" id="KW-1133">Transmembrane helix</keyword>
<dbReference type="PROSITE" id="PS00972">
    <property type="entry name" value="USP_1"/>
    <property type="match status" value="1"/>
</dbReference>
<dbReference type="PANTHER" id="PTHR24006:SF904">
    <property type="entry name" value="UBIQUITIN CARBOXYL-TERMINAL HYDROLASE 16"/>
    <property type="match status" value="1"/>
</dbReference>
<evidence type="ECO:0000313" key="6">
    <source>
        <dbReference type="Proteomes" id="UP000076874"/>
    </source>
</evidence>
<proteinExistence type="inferred from homology"/>
<name>A0A167QRY4_9HYPO</name>
<dbReference type="Pfam" id="PF00443">
    <property type="entry name" value="UCH"/>
    <property type="match status" value="1"/>
</dbReference>
<dbReference type="InterPro" id="IPR018200">
    <property type="entry name" value="USP_CS"/>
</dbReference>
<evidence type="ECO:0000259" key="4">
    <source>
        <dbReference type="PROSITE" id="PS50235"/>
    </source>
</evidence>
<keyword evidence="3" id="KW-0472">Membrane</keyword>
<evidence type="ECO:0000256" key="1">
    <source>
        <dbReference type="RuleBase" id="RU366025"/>
    </source>
</evidence>
<dbReference type="InterPro" id="IPR001394">
    <property type="entry name" value="Peptidase_C19_UCH"/>
</dbReference>
<dbReference type="EMBL" id="AZHD01000013">
    <property type="protein sequence ID" value="OAA57912.1"/>
    <property type="molecule type" value="Genomic_DNA"/>
</dbReference>
<gene>
    <name evidence="5" type="ORF">SPI_06797</name>
</gene>
<feature type="compositionally biased region" description="Acidic residues" evidence="2">
    <location>
        <begin position="319"/>
        <end position="330"/>
    </location>
</feature>
<dbReference type="OrthoDB" id="2248014at2759"/>
<dbReference type="EC" id="3.4.19.12" evidence="1"/>
<dbReference type="Gene3D" id="3.90.70.10">
    <property type="entry name" value="Cysteine proteinases"/>
    <property type="match status" value="3"/>
</dbReference>
<feature type="compositionally biased region" description="Basic and acidic residues" evidence="2">
    <location>
        <begin position="307"/>
        <end position="318"/>
    </location>
</feature>
<dbReference type="GO" id="GO:0016579">
    <property type="term" value="P:protein deubiquitination"/>
    <property type="evidence" value="ECO:0007669"/>
    <property type="project" value="InterPro"/>
</dbReference>
<feature type="compositionally biased region" description="Low complexity" evidence="2">
    <location>
        <begin position="691"/>
        <end position="716"/>
    </location>
</feature>
<dbReference type="PANTHER" id="PTHR24006">
    <property type="entry name" value="UBIQUITIN CARBOXYL-TERMINAL HYDROLASE"/>
    <property type="match status" value="1"/>
</dbReference>
<reference evidence="5 6" key="1">
    <citation type="journal article" date="2016" name="Genome Biol. Evol.">
        <title>Divergent and convergent evolution of fungal pathogenicity.</title>
        <authorList>
            <person name="Shang Y."/>
            <person name="Xiao G."/>
            <person name="Zheng P."/>
            <person name="Cen K."/>
            <person name="Zhan S."/>
            <person name="Wang C."/>
        </authorList>
    </citation>
    <scope>NUCLEOTIDE SEQUENCE [LARGE SCALE GENOMIC DNA]</scope>
    <source>
        <strain evidence="5 6">RCEF 264</strain>
    </source>
</reference>
<feature type="domain" description="USP" evidence="4">
    <location>
        <begin position="54"/>
        <end position="804"/>
    </location>
</feature>
<feature type="region of interest" description="Disordered" evidence="2">
    <location>
        <begin position="248"/>
        <end position="331"/>
    </location>
</feature>
<feature type="region of interest" description="Disordered" evidence="2">
    <location>
        <begin position="554"/>
        <end position="737"/>
    </location>
</feature>
<dbReference type="InterPro" id="IPR038765">
    <property type="entry name" value="Papain-like_cys_pep_sf"/>
</dbReference>
<feature type="compositionally biased region" description="Polar residues" evidence="2">
    <location>
        <begin position="663"/>
        <end position="686"/>
    </location>
</feature>
<dbReference type="GO" id="GO:0005634">
    <property type="term" value="C:nucleus"/>
    <property type="evidence" value="ECO:0007669"/>
    <property type="project" value="TreeGrafter"/>
</dbReference>
<evidence type="ECO:0000256" key="3">
    <source>
        <dbReference type="SAM" id="Phobius"/>
    </source>
</evidence>
<keyword evidence="1" id="KW-0645">Protease</keyword>
<sequence>MPDKGFSVATYAAGASLATIALVYVFAPTYFLDNNPSTSSNPLASLTNRKTGIVGLANAANDCFINSVLQALAGLGDLRIYLIRETHRRTIDDDGVYSNLVPQDAVASSGDGTPGPSRRPMPAWKIEGLQAGLVTKGLKNMIDQLNERPIYRKVITAGPFVRVLEVAFHQRISRQQQDAQEFLQVVAERLCDEYHAGQRARRFARRRAAMEASSALGGATDAAAQAAAVAPLDTKIVEEKLASLAAAANGGGTAEQDPRLRQAQGQENVAPLSSSRSSSSESNTQTKAKSTNGQPRQNPKDDETDDRGDKSKREKEGEGDHDDDEDEDGFPMEGQIESQIECLTCGFKPRSSKQTFCTLTLNVPQVSSTSLSACFDSMLKTEYIDDFKCEKCRLVHAKQMFEAEAAKSASSESFRSEAKQAIAALQAAIETDPERPPPRVTLPDVRYAPKRRIARHFRLVTFPKVLAIHLSRSIYDAANMSQKNSAKVAFPERLPLGGLLQQRKYKLISVVMHKGNHHSGHYESFRRQTVSPPYSNPNTFCVANAYSSTTTPAATTPKIGTSDAATGVSPLAGGSPVSSESDLPPAAYDSDGTAPPPDTASIRGSKRAAAAVADRVSRSSSLRARASSLVLPPPPTSAPRGPLPGDEAVNENFSGNGNGNGNAKRSNSDAAAETSSLRSITRSTWSRIAPSSRSGSRAGSRNGSHQSGSRSGSQSRASHRFALRPSSKNGAASETTVLPATAVVTAAETTTTTNGTASGAEKKVRRKKTQDRWWRISDERVREASTREVLGMQREVYLLFYELERDPYTG</sequence>
<protein>
    <recommendedName>
        <fullName evidence="1">Ubiquitin carboxyl-terminal hydrolase</fullName>
        <ecNumber evidence="1">3.4.19.12</ecNumber>
    </recommendedName>
</protein>
<feature type="compositionally biased region" description="Low complexity" evidence="2">
    <location>
        <begin position="607"/>
        <end position="630"/>
    </location>
</feature>
<feature type="transmembrane region" description="Helical" evidence="3">
    <location>
        <begin position="12"/>
        <end position="32"/>
    </location>
</feature>
<dbReference type="InterPro" id="IPR050164">
    <property type="entry name" value="Peptidase_C19"/>
</dbReference>
<evidence type="ECO:0000313" key="5">
    <source>
        <dbReference type="EMBL" id="OAA57912.1"/>
    </source>
</evidence>
<dbReference type="AlphaFoldDB" id="A0A167QRY4"/>
<keyword evidence="1 5" id="KW-0378">Hydrolase</keyword>
<dbReference type="STRING" id="1081102.A0A167QRY4"/>
<keyword evidence="1" id="KW-0833">Ubl conjugation pathway</keyword>
<accession>A0A167QRY4</accession>
<dbReference type="PROSITE" id="PS00973">
    <property type="entry name" value="USP_2"/>
    <property type="match status" value="1"/>
</dbReference>
<feature type="compositionally biased region" description="Polar residues" evidence="2">
    <location>
        <begin position="283"/>
        <end position="297"/>
    </location>
</feature>
<dbReference type="Proteomes" id="UP000076874">
    <property type="component" value="Unassembled WGS sequence"/>
</dbReference>
<keyword evidence="1" id="KW-0788">Thiol protease</keyword>
<dbReference type="SUPFAM" id="SSF54001">
    <property type="entry name" value="Cysteine proteinases"/>
    <property type="match status" value="1"/>
</dbReference>
<dbReference type="GO" id="GO:0004843">
    <property type="term" value="F:cysteine-type deubiquitinase activity"/>
    <property type="evidence" value="ECO:0007669"/>
    <property type="project" value="UniProtKB-UniRule"/>
</dbReference>
<dbReference type="PROSITE" id="PS50235">
    <property type="entry name" value="USP_3"/>
    <property type="match status" value="1"/>
</dbReference>
<organism evidence="5 6">
    <name type="scientific">Niveomyces insectorum RCEF 264</name>
    <dbReference type="NCBI Taxonomy" id="1081102"/>
    <lineage>
        <taxon>Eukaryota</taxon>
        <taxon>Fungi</taxon>
        <taxon>Dikarya</taxon>
        <taxon>Ascomycota</taxon>
        <taxon>Pezizomycotina</taxon>
        <taxon>Sordariomycetes</taxon>
        <taxon>Hypocreomycetidae</taxon>
        <taxon>Hypocreales</taxon>
        <taxon>Cordycipitaceae</taxon>
        <taxon>Niveomyces</taxon>
    </lineage>
</organism>
<keyword evidence="6" id="KW-1185">Reference proteome</keyword>
<comment type="caution">
    <text evidence="5">The sequence shown here is derived from an EMBL/GenBank/DDBJ whole genome shotgun (WGS) entry which is preliminary data.</text>
</comment>
<dbReference type="GO" id="GO:0005829">
    <property type="term" value="C:cytosol"/>
    <property type="evidence" value="ECO:0007669"/>
    <property type="project" value="TreeGrafter"/>
</dbReference>
<feature type="compositionally biased region" description="Low complexity" evidence="2">
    <location>
        <begin position="273"/>
        <end position="282"/>
    </location>
</feature>
<comment type="catalytic activity">
    <reaction evidence="1">
        <text>Thiol-dependent hydrolysis of ester, thioester, amide, peptide and isopeptide bonds formed by the C-terminal Gly of ubiquitin (a 76-residue protein attached to proteins as an intracellular targeting signal).</text>
        <dbReference type="EC" id="3.4.19.12"/>
    </reaction>
</comment>